<dbReference type="KEGG" id="vg:70080792"/>
<keyword evidence="2" id="KW-1185">Reference proteome</keyword>
<dbReference type="RefSeq" id="YP_010246248.1">
    <property type="nucleotide sequence ID" value="NC_060134.1"/>
</dbReference>
<proteinExistence type="predicted"/>
<dbReference type="Proteomes" id="UP000280547">
    <property type="component" value="Segment"/>
</dbReference>
<name>A0A3G3M9N2_9CAUD</name>
<sequence>MNDYEWATQDRTQPKQAFMVGSIFKARDEEDARAKAHSFGYTVLKRLPGGDWEEA</sequence>
<evidence type="ECO:0000313" key="1">
    <source>
        <dbReference type="EMBL" id="AYR03151.1"/>
    </source>
</evidence>
<accession>A0A3G3M9N2</accession>
<reference evidence="1 2" key="1">
    <citation type="submission" date="2018-09" db="EMBL/GenBank/DDBJ databases">
        <authorList>
            <person name="Amanuel B.M."/>
            <person name="Anspach C.J."/>
            <person name="Chiquito R.J."/>
            <person name="Gales J.M."/>
            <person name="Hall T."/>
            <person name="Hotaki K."/>
            <person name="Lozano B."/>
            <person name="Mugisha B."/>
            <person name="Fogarty M.P."/>
            <person name="Leadon S.A."/>
            <person name="Molloy S.D."/>
            <person name="Garlena R.A."/>
            <person name="Russell D.A."/>
            <person name="Pope W.H."/>
            <person name="Jacobs-Sera D."/>
            <person name="Hatfull G.F."/>
        </authorList>
    </citation>
    <scope>NUCLEOTIDE SEQUENCE [LARGE SCALE GENOMIC DNA]</scope>
</reference>
<dbReference type="EMBL" id="MH976515">
    <property type="protein sequence ID" value="AYR03151.1"/>
    <property type="molecule type" value="Genomic_DNA"/>
</dbReference>
<gene>
    <name evidence="1" type="primary">3</name>
    <name evidence="1" type="ORF">SEA_OCTOBIEN14_3</name>
</gene>
<organism evidence="1 2">
    <name type="scientific">Gordonia phage Octobien14</name>
    <dbReference type="NCBI Taxonomy" id="2483673"/>
    <lineage>
        <taxon>Viruses</taxon>
        <taxon>Duplodnaviria</taxon>
        <taxon>Heunggongvirae</taxon>
        <taxon>Uroviricota</taxon>
        <taxon>Caudoviricetes</taxon>
        <taxon>Deeyouvirinae</taxon>
        <taxon>Octobienvirus</taxon>
        <taxon>Octobienvirus octobien14</taxon>
    </lineage>
</organism>
<protein>
    <submittedName>
        <fullName evidence="1">Uncharacterized protein</fullName>
    </submittedName>
</protein>
<dbReference type="GeneID" id="70080792"/>
<evidence type="ECO:0000313" key="2">
    <source>
        <dbReference type="Proteomes" id="UP000280547"/>
    </source>
</evidence>